<evidence type="ECO:0000313" key="3">
    <source>
        <dbReference type="Proteomes" id="UP000324585"/>
    </source>
</evidence>
<gene>
    <name evidence="2" type="ORF">FVE85_3974</name>
</gene>
<dbReference type="Proteomes" id="UP000324585">
    <property type="component" value="Unassembled WGS sequence"/>
</dbReference>
<name>A0A5J4YR90_PORPP</name>
<evidence type="ECO:0000313" key="2">
    <source>
        <dbReference type="EMBL" id="KAA8493999.1"/>
    </source>
</evidence>
<sequence length="184" mass="20520">MSSSSAQPEVSRTFSTLSLTERKIMVTVDGSQHSDYALEWVFDNVYRPTDKLLLVHASAPPAIPEVGFGAVPEHLYSEMIERNRQQTRHLLKRYEKMTKRIMHDRLHGKISIIHEQGHPKEVIVRIANQEKADIVVVASRGLGAIQYAVLGSTSQFLVNHLKMPVIVVHKPPALASVPASRGQA</sequence>
<organism evidence="2 3">
    <name type="scientific">Porphyridium purpureum</name>
    <name type="common">Red alga</name>
    <name type="synonym">Porphyridium cruentum</name>
    <dbReference type="NCBI Taxonomy" id="35688"/>
    <lineage>
        <taxon>Eukaryota</taxon>
        <taxon>Rhodophyta</taxon>
        <taxon>Bangiophyceae</taxon>
        <taxon>Porphyridiales</taxon>
        <taxon>Porphyridiaceae</taxon>
        <taxon>Porphyridium</taxon>
    </lineage>
</organism>
<reference evidence="3" key="1">
    <citation type="journal article" date="2019" name="Nat. Commun.">
        <title>Expansion of phycobilisome linker gene families in mesophilic red algae.</title>
        <authorList>
            <person name="Lee J."/>
            <person name="Kim D."/>
            <person name="Bhattacharya D."/>
            <person name="Yoon H.S."/>
        </authorList>
    </citation>
    <scope>NUCLEOTIDE SEQUENCE [LARGE SCALE GENOMIC DNA]</scope>
    <source>
        <strain evidence="3">CCMP 1328</strain>
    </source>
</reference>
<comment type="caution">
    <text evidence="2">The sequence shown here is derived from an EMBL/GenBank/DDBJ whole genome shotgun (WGS) entry which is preliminary data.</text>
</comment>
<dbReference type="EMBL" id="VRMN01000005">
    <property type="protein sequence ID" value="KAA8493999.1"/>
    <property type="molecule type" value="Genomic_DNA"/>
</dbReference>
<dbReference type="InterPro" id="IPR006016">
    <property type="entry name" value="UspA"/>
</dbReference>
<dbReference type="InterPro" id="IPR006015">
    <property type="entry name" value="Universal_stress_UspA"/>
</dbReference>
<dbReference type="CDD" id="cd23659">
    <property type="entry name" value="USP_At3g01520-like"/>
    <property type="match status" value="1"/>
</dbReference>
<dbReference type="PANTHER" id="PTHR31964">
    <property type="entry name" value="ADENINE NUCLEOTIDE ALPHA HYDROLASES-LIKE SUPERFAMILY PROTEIN"/>
    <property type="match status" value="1"/>
</dbReference>
<dbReference type="PANTHER" id="PTHR31964:SF113">
    <property type="entry name" value="USPA DOMAIN-CONTAINING PROTEIN"/>
    <property type="match status" value="1"/>
</dbReference>
<dbReference type="Gene3D" id="3.40.50.620">
    <property type="entry name" value="HUPs"/>
    <property type="match status" value="1"/>
</dbReference>
<accession>A0A5J4YR90</accession>
<protein>
    <submittedName>
        <fullName evidence="2">Universal stress protein A-like protein</fullName>
    </submittedName>
</protein>
<dbReference type="PRINTS" id="PR01438">
    <property type="entry name" value="UNVRSLSTRESS"/>
</dbReference>
<evidence type="ECO:0000259" key="1">
    <source>
        <dbReference type="Pfam" id="PF00582"/>
    </source>
</evidence>
<dbReference type="OMA" id="SHHFAAF"/>
<keyword evidence="3" id="KW-1185">Reference proteome</keyword>
<dbReference type="InterPro" id="IPR014729">
    <property type="entry name" value="Rossmann-like_a/b/a_fold"/>
</dbReference>
<dbReference type="AlphaFoldDB" id="A0A5J4YR90"/>
<proteinExistence type="predicted"/>
<dbReference type="Pfam" id="PF00582">
    <property type="entry name" value="Usp"/>
    <property type="match status" value="1"/>
</dbReference>
<dbReference type="OrthoDB" id="843225at2759"/>
<feature type="domain" description="UspA" evidence="1">
    <location>
        <begin position="22"/>
        <end position="169"/>
    </location>
</feature>
<dbReference type="SUPFAM" id="SSF52402">
    <property type="entry name" value="Adenine nucleotide alpha hydrolases-like"/>
    <property type="match status" value="1"/>
</dbReference>